<evidence type="ECO:0000259" key="2">
    <source>
        <dbReference type="Pfam" id="PF22448"/>
    </source>
</evidence>
<proteinExistence type="predicted"/>
<evidence type="ECO:0000313" key="4">
    <source>
        <dbReference type="Proteomes" id="UP000316562"/>
    </source>
</evidence>
<dbReference type="Pfam" id="PF22448">
    <property type="entry name" value="RepB_primase_C"/>
    <property type="match status" value="1"/>
</dbReference>
<feature type="domain" description="RepB-like DNA primase" evidence="1">
    <location>
        <begin position="49"/>
        <end position="183"/>
    </location>
</feature>
<name>A0A519BFH5_ACIG2</name>
<comment type="caution">
    <text evidence="3">The sequence shown here is derived from an EMBL/GenBank/DDBJ whole genome shotgun (WGS) entry which is preliminary data.</text>
</comment>
<dbReference type="Pfam" id="PF16793">
    <property type="entry name" value="RepB_primase"/>
    <property type="match status" value="1"/>
</dbReference>
<feature type="domain" description="RepB/MobA-like C-terminal" evidence="2">
    <location>
        <begin position="233"/>
        <end position="285"/>
    </location>
</feature>
<accession>A0A519BFH5</accession>
<reference evidence="3 4" key="1">
    <citation type="journal article" date="2019" name="ISME J.">
        <title>Insights into ecological role of a new deltaproteobacterial order Candidatus Acidulodesulfobacterales by metagenomics and metatranscriptomics.</title>
        <authorList>
            <person name="Tan S."/>
            <person name="Liu J."/>
            <person name="Fang Y."/>
            <person name="Hedlund B.P."/>
            <person name="Lian Z.H."/>
            <person name="Huang L.Y."/>
            <person name="Li J.T."/>
            <person name="Huang L.N."/>
            <person name="Li W.J."/>
            <person name="Jiang H.C."/>
            <person name="Dong H.L."/>
            <person name="Shu W.S."/>
        </authorList>
    </citation>
    <scope>NUCLEOTIDE SEQUENCE [LARGE SCALE GENOMIC DNA]</scope>
    <source>
        <strain evidence="3">AP2</strain>
    </source>
</reference>
<sequence length="290" mass="32605">MKMEKSTQQLNLYPPETRFIIKMKNFSTGDVKILNDINLSEYEKSLKYLKYLNANGYNVFLSACKAGGVYILLDDIKKPAIDKLFTDGFEPFYFLQTSPDNFQAIIKLSDSPLDKDIQTFASKQLAETYNADPNSADIGHFFRLAGFTNRKQKYSKNGLFPFVKLYAGTGNTCTKGESYVERILTGIDNGFIELLPKKHITTPPAKLGERKTLVSGCGAYIEKVYKSGNKDGDLSALDFKAARYALRKGFKPDDVINAIKLFSPKLESRKSGHIDDYISRTVKNALYNAI</sequence>
<organism evidence="3 4">
    <name type="scientific">Acididesulfobacter guangdongensis</name>
    <dbReference type="NCBI Taxonomy" id="2597225"/>
    <lineage>
        <taxon>Bacteria</taxon>
        <taxon>Deltaproteobacteria</taxon>
        <taxon>Candidatus Acidulodesulfobacterales</taxon>
        <taxon>Candidatus Acididesulfobacter</taxon>
    </lineage>
</organism>
<dbReference type="Gene3D" id="1.10.1240.50">
    <property type="match status" value="1"/>
</dbReference>
<dbReference type="InterPro" id="IPR039459">
    <property type="entry name" value="RepB-like_DNA_primase_dom"/>
</dbReference>
<gene>
    <name evidence="3" type="ORF">EVJ46_07465</name>
</gene>
<dbReference type="Gene3D" id="3.30.70.1790">
    <property type="entry name" value="RepB DNA-primase, N-terminal domain"/>
    <property type="match status" value="1"/>
</dbReference>
<dbReference type="InterPro" id="IPR054366">
    <property type="entry name" value="RepB/MobA-like_C"/>
</dbReference>
<protein>
    <submittedName>
        <fullName evidence="3">Uncharacterized protein</fullName>
    </submittedName>
</protein>
<evidence type="ECO:0000259" key="1">
    <source>
        <dbReference type="Pfam" id="PF16793"/>
    </source>
</evidence>
<dbReference type="Proteomes" id="UP000316562">
    <property type="component" value="Unassembled WGS sequence"/>
</dbReference>
<evidence type="ECO:0000313" key="3">
    <source>
        <dbReference type="EMBL" id="RZD16025.1"/>
    </source>
</evidence>
<dbReference type="EMBL" id="SGBC01000003">
    <property type="protein sequence ID" value="RZD16025.1"/>
    <property type="molecule type" value="Genomic_DNA"/>
</dbReference>
<dbReference type="AlphaFoldDB" id="A0A519BFH5"/>